<dbReference type="InterPro" id="IPR043519">
    <property type="entry name" value="NT_sf"/>
</dbReference>
<proteinExistence type="predicted"/>
<dbReference type="GO" id="GO:0016779">
    <property type="term" value="F:nucleotidyltransferase activity"/>
    <property type="evidence" value="ECO:0007669"/>
    <property type="project" value="InterPro"/>
</dbReference>
<protein>
    <recommendedName>
        <fullName evidence="1">Polymerase nucleotidyl transferase domain-containing protein</fullName>
    </recommendedName>
</protein>
<dbReference type="CDD" id="cd05403">
    <property type="entry name" value="NT_KNTase_like"/>
    <property type="match status" value="1"/>
</dbReference>
<feature type="domain" description="Polymerase nucleotidyl transferase" evidence="1">
    <location>
        <begin position="18"/>
        <end position="77"/>
    </location>
</feature>
<dbReference type="InterPro" id="IPR002934">
    <property type="entry name" value="Polymerase_NTP_transf_dom"/>
</dbReference>
<sequence>MKLDKTEVVKITHELHEKLSEVYGDRMREVYLYGSYARDQADEDSDIDIAVVLSGSVNRAEERARVSGIASDISLRYNCLITLFFMSEDDLKSQPYAVHRSIAREGVAV</sequence>
<dbReference type="PANTHER" id="PTHR33933">
    <property type="entry name" value="NUCLEOTIDYLTRANSFERASE"/>
    <property type="match status" value="1"/>
</dbReference>
<name>A0A3B1CZE7_9ZZZZ</name>
<dbReference type="InterPro" id="IPR052548">
    <property type="entry name" value="Type_VII_TA_antitoxin"/>
</dbReference>
<dbReference type="PANTHER" id="PTHR33933:SF1">
    <property type="entry name" value="PROTEIN ADENYLYLTRANSFERASE MNTA-RELATED"/>
    <property type="match status" value="1"/>
</dbReference>
<evidence type="ECO:0000259" key="1">
    <source>
        <dbReference type="Pfam" id="PF01909"/>
    </source>
</evidence>
<dbReference type="AlphaFoldDB" id="A0A3B1CZE7"/>
<gene>
    <name evidence="2" type="ORF">MNBD_NITROSPINAE03-46</name>
</gene>
<reference evidence="2" key="1">
    <citation type="submission" date="2018-06" db="EMBL/GenBank/DDBJ databases">
        <authorList>
            <person name="Zhirakovskaya E."/>
        </authorList>
    </citation>
    <scope>NUCLEOTIDE SEQUENCE</scope>
</reference>
<dbReference type="SUPFAM" id="SSF81301">
    <property type="entry name" value="Nucleotidyltransferase"/>
    <property type="match status" value="1"/>
</dbReference>
<organism evidence="2">
    <name type="scientific">hydrothermal vent metagenome</name>
    <dbReference type="NCBI Taxonomy" id="652676"/>
    <lineage>
        <taxon>unclassified sequences</taxon>
        <taxon>metagenomes</taxon>
        <taxon>ecological metagenomes</taxon>
    </lineage>
</organism>
<evidence type="ECO:0000313" key="2">
    <source>
        <dbReference type="EMBL" id="VAX21917.1"/>
    </source>
</evidence>
<accession>A0A3B1CZE7</accession>
<dbReference type="Pfam" id="PF01909">
    <property type="entry name" value="NTP_transf_2"/>
    <property type="match status" value="1"/>
</dbReference>
<dbReference type="Gene3D" id="3.30.460.10">
    <property type="entry name" value="Beta Polymerase, domain 2"/>
    <property type="match status" value="1"/>
</dbReference>
<dbReference type="EMBL" id="UOGB01000223">
    <property type="protein sequence ID" value="VAX21917.1"/>
    <property type="molecule type" value="Genomic_DNA"/>
</dbReference>